<dbReference type="EMBL" id="ML211483">
    <property type="protein sequence ID" value="TFK82465.1"/>
    <property type="molecule type" value="Genomic_DNA"/>
</dbReference>
<name>A0A5C3NYG0_9APHY</name>
<proteinExistence type="predicted"/>
<evidence type="ECO:0000313" key="2">
    <source>
        <dbReference type="EMBL" id="TFK82465.1"/>
    </source>
</evidence>
<feature type="compositionally biased region" description="Basic and acidic residues" evidence="1">
    <location>
        <begin position="150"/>
        <end position="174"/>
    </location>
</feature>
<organism evidence="2 3">
    <name type="scientific">Polyporus arcularius HHB13444</name>
    <dbReference type="NCBI Taxonomy" id="1314778"/>
    <lineage>
        <taxon>Eukaryota</taxon>
        <taxon>Fungi</taxon>
        <taxon>Dikarya</taxon>
        <taxon>Basidiomycota</taxon>
        <taxon>Agaricomycotina</taxon>
        <taxon>Agaricomycetes</taxon>
        <taxon>Polyporales</taxon>
        <taxon>Polyporaceae</taxon>
        <taxon>Polyporus</taxon>
    </lineage>
</organism>
<accession>A0A5C3NYG0</accession>
<dbReference type="Proteomes" id="UP000308197">
    <property type="component" value="Unassembled WGS sequence"/>
</dbReference>
<reference evidence="2 3" key="1">
    <citation type="journal article" date="2019" name="Nat. Ecol. Evol.">
        <title>Megaphylogeny resolves global patterns of mushroom evolution.</title>
        <authorList>
            <person name="Varga T."/>
            <person name="Krizsan K."/>
            <person name="Foldi C."/>
            <person name="Dima B."/>
            <person name="Sanchez-Garcia M."/>
            <person name="Sanchez-Ramirez S."/>
            <person name="Szollosi G.J."/>
            <person name="Szarkandi J.G."/>
            <person name="Papp V."/>
            <person name="Albert L."/>
            <person name="Andreopoulos W."/>
            <person name="Angelini C."/>
            <person name="Antonin V."/>
            <person name="Barry K.W."/>
            <person name="Bougher N.L."/>
            <person name="Buchanan P."/>
            <person name="Buyck B."/>
            <person name="Bense V."/>
            <person name="Catcheside P."/>
            <person name="Chovatia M."/>
            <person name="Cooper J."/>
            <person name="Damon W."/>
            <person name="Desjardin D."/>
            <person name="Finy P."/>
            <person name="Geml J."/>
            <person name="Haridas S."/>
            <person name="Hughes K."/>
            <person name="Justo A."/>
            <person name="Karasinski D."/>
            <person name="Kautmanova I."/>
            <person name="Kiss B."/>
            <person name="Kocsube S."/>
            <person name="Kotiranta H."/>
            <person name="LaButti K.M."/>
            <person name="Lechner B.E."/>
            <person name="Liimatainen K."/>
            <person name="Lipzen A."/>
            <person name="Lukacs Z."/>
            <person name="Mihaltcheva S."/>
            <person name="Morgado L.N."/>
            <person name="Niskanen T."/>
            <person name="Noordeloos M.E."/>
            <person name="Ohm R.A."/>
            <person name="Ortiz-Santana B."/>
            <person name="Ovrebo C."/>
            <person name="Racz N."/>
            <person name="Riley R."/>
            <person name="Savchenko A."/>
            <person name="Shiryaev A."/>
            <person name="Soop K."/>
            <person name="Spirin V."/>
            <person name="Szebenyi C."/>
            <person name="Tomsovsky M."/>
            <person name="Tulloss R.E."/>
            <person name="Uehling J."/>
            <person name="Grigoriev I.V."/>
            <person name="Vagvolgyi C."/>
            <person name="Papp T."/>
            <person name="Martin F.M."/>
            <person name="Miettinen O."/>
            <person name="Hibbett D.S."/>
            <person name="Nagy L.G."/>
        </authorList>
    </citation>
    <scope>NUCLEOTIDE SEQUENCE [LARGE SCALE GENOMIC DNA]</scope>
    <source>
        <strain evidence="2 3">HHB13444</strain>
    </source>
</reference>
<dbReference type="InParanoid" id="A0A5C3NYG0"/>
<sequence>MTRSDFRLGEDEEVHEAAMLYVYGGQLVNVLCFPLGPEPERGYPWNDRIMEVRELWEKECGIKPEQQRVVVDILLGFRALSDDDDRYDTYERFTRMLRIISTMAEPDDDVEGFLRQVGAWLHEQLPEVAFKDYADAAVQTGDVWDETNCESEHGADDDESPGRVMKDEGTQTDR</sequence>
<feature type="region of interest" description="Disordered" evidence="1">
    <location>
        <begin position="145"/>
        <end position="174"/>
    </location>
</feature>
<protein>
    <submittedName>
        <fullName evidence="2">Uncharacterized protein</fullName>
    </submittedName>
</protein>
<keyword evidence="3" id="KW-1185">Reference proteome</keyword>
<evidence type="ECO:0000313" key="3">
    <source>
        <dbReference type="Proteomes" id="UP000308197"/>
    </source>
</evidence>
<gene>
    <name evidence="2" type="ORF">K466DRAFT_603652</name>
</gene>
<dbReference type="AlphaFoldDB" id="A0A5C3NYG0"/>
<evidence type="ECO:0000256" key="1">
    <source>
        <dbReference type="SAM" id="MobiDB-lite"/>
    </source>
</evidence>